<dbReference type="Proteomes" id="UP000005239">
    <property type="component" value="Unassembled WGS sequence"/>
</dbReference>
<organism evidence="1 2">
    <name type="scientific">Pristionchus pacificus</name>
    <name type="common">Parasitic nematode worm</name>
    <dbReference type="NCBI Taxonomy" id="54126"/>
    <lineage>
        <taxon>Eukaryota</taxon>
        <taxon>Metazoa</taxon>
        <taxon>Ecdysozoa</taxon>
        <taxon>Nematoda</taxon>
        <taxon>Chromadorea</taxon>
        <taxon>Rhabditida</taxon>
        <taxon>Rhabditina</taxon>
        <taxon>Diplogasteromorpha</taxon>
        <taxon>Diplogasteroidea</taxon>
        <taxon>Neodiplogasteridae</taxon>
        <taxon>Pristionchus</taxon>
    </lineage>
</organism>
<protein>
    <submittedName>
        <fullName evidence="1">Uncharacterized protein</fullName>
    </submittedName>
</protein>
<dbReference type="EnsemblMetazoa" id="PPA46800.1">
    <property type="protein sequence ID" value="PPA46800.1"/>
    <property type="gene ID" value="WBGene00304579"/>
</dbReference>
<dbReference type="SUPFAM" id="SSF57667">
    <property type="entry name" value="beta-beta-alpha zinc fingers"/>
    <property type="match status" value="1"/>
</dbReference>
<reference evidence="1" key="2">
    <citation type="submission" date="2022-06" db="UniProtKB">
        <authorList>
            <consortium name="EnsemblMetazoa"/>
        </authorList>
    </citation>
    <scope>IDENTIFICATION</scope>
    <source>
        <strain evidence="1">PS312</strain>
    </source>
</reference>
<proteinExistence type="predicted"/>
<sequence>DGSDIEMNDSPSNASFPRNLKWPFNFPSKPGHFPLMDNCTFNDNFSLDIQNNTRYMDHIQDRWNNTRQNAFFTTFAPFLRESCTICNVKLDGPRKQFEHIFTRPHLANMNRENLKYTPSDFSFWNNVLLFNFHTGVKKRGSR</sequence>
<keyword evidence="2" id="KW-1185">Reference proteome</keyword>
<accession>A0A8R1ZBX3</accession>
<name>A0A8R1ZBX3_PRIPA</name>
<gene>
    <name evidence="1" type="primary">WBGene00304579</name>
</gene>
<evidence type="ECO:0000313" key="1">
    <source>
        <dbReference type="EnsemblMetazoa" id="PPA46800.1"/>
    </source>
</evidence>
<dbReference type="AlphaFoldDB" id="A0A8R1ZBX3"/>
<evidence type="ECO:0000313" key="2">
    <source>
        <dbReference type="Proteomes" id="UP000005239"/>
    </source>
</evidence>
<reference evidence="2" key="1">
    <citation type="journal article" date="2008" name="Nat. Genet.">
        <title>The Pristionchus pacificus genome provides a unique perspective on nematode lifestyle and parasitism.</title>
        <authorList>
            <person name="Dieterich C."/>
            <person name="Clifton S.W."/>
            <person name="Schuster L.N."/>
            <person name="Chinwalla A."/>
            <person name="Delehaunty K."/>
            <person name="Dinkelacker I."/>
            <person name="Fulton L."/>
            <person name="Fulton R."/>
            <person name="Godfrey J."/>
            <person name="Minx P."/>
            <person name="Mitreva M."/>
            <person name="Roeseler W."/>
            <person name="Tian H."/>
            <person name="Witte H."/>
            <person name="Yang S.P."/>
            <person name="Wilson R.K."/>
            <person name="Sommer R.J."/>
        </authorList>
    </citation>
    <scope>NUCLEOTIDE SEQUENCE [LARGE SCALE GENOMIC DNA]</scope>
    <source>
        <strain evidence="2">PS312</strain>
    </source>
</reference>
<dbReference type="InterPro" id="IPR036236">
    <property type="entry name" value="Znf_C2H2_sf"/>
</dbReference>